<name>A0A4W4E3I8_ELEEL</name>
<evidence type="ECO:0000256" key="3">
    <source>
        <dbReference type="ARBA" id="ARBA00022946"/>
    </source>
</evidence>
<dbReference type="GO" id="GO:0008631">
    <property type="term" value="P:intrinsic apoptotic signaling pathway in response to oxidative stress"/>
    <property type="evidence" value="ECO:0007669"/>
    <property type="project" value="TreeGrafter"/>
</dbReference>
<dbReference type="Gene3D" id="1.20.58.70">
    <property type="match status" value="1"/>
</dbReference>
<gene>
    <name evidence="7" type="primary">diablob</name>
</gene>
<keyword evidence="2" id="KW-0053">Apoptosis</keyword>
<reference evidence="8" key="2">
    <citation type="journal article" date="2017" name="Sci. Adv.">
        <title>A tail of two voltages: Proteomic comparison of the three electric organs of the electric eel.</title>
        <authorList>
            <person name="Traeger L.L."/>
            <person name="Sabat G."/>
            <person name="Barrett-Wilt G.A."/>
            <person name="Wells G.B."/>
            <person name="Sussman M.R."/>
        </authorList>
    </citation>
    <scope>NUCLEOTIDE SEQUENCE [LARGE SCALE GENOMIC DNA]</scope>
</reference>
<dbReference type="GO" id="GO:0043065">
    <property type="term" value="P:positive regulation of apoptotic process"/>
    <property type="evidence" value="ECO:0007669"/>
    <property type="project" value="UniProtKB-ARBA"/>
</dbReference>
<dbReference type="GO" id="GO:0005739">
    <property type="term" value="C:mitochondrion"/>
    <property type="evidence" value="ECO:0007669"/>
    <property type="project" value="UniProtKB-SubCell"/>
</dbReference>
<proteinExistence type="inferred from homology"/>
<evidence type="ECO:0000313" key="7">
    <source>
        <dbReference type="Ensembl" id="ENSEEEP00000005777.2"/>
    </source>
</evidence>
<reference evidence="7" key="4">
    <citation type="submission" date="2025-08" db="UniProtKB">
        <authorList>
            <consortium name="Ensembl"/>
        </authorList>
    </citation>
    <scope>IDENTIFICATION</scope>
</reference>
<sequence>MALCRRKAISLACYAARLVNTTARTHNKLVRLPSLIRKNWISLSVCGGLCAIPVVQDKVSHEVLIRRASSLVADSANTYLSQTAFALVDSLTQYTKAIHTLITLHKRYVENINKLNPAEEDEIWQVIVRQRQELIDRREDCKQFETIWMIASNLSQVAAEAAFNAGADQASVTTQTNLQMAQSHVKQAQQCSLEAEWELKNSKAEDSKRLQSVLPKAMGEEEIPEAYLRED</sequence>
<comment type="subcellular location">
    <subcellularLocation>
        <location evidence="1">Mitochondrion</location>
    </subcellularLocation>
</comment>
<keyword evidence="8" id="KW-1185">Reference proteome</keyword>
<dbReference type="SUPFAM" id="SSF46984">
    <property type="entry name" value="Smac/diablo"/>
    <property type="match status" value="1"/>
</dbReference>
<dbReference type="CTD" id="570425"/>
<keyword evidence="4" id="KW-0496">Mitochondrion</keyword>
<evidence type="ECO:0000256" key="5">
    <source>
        <dbReference type="ARBA" id="ARBA00033049"/>
    </source>
</evidence>
<evidence type="ECO:0000256" key="1">
    <source>
        <dbReference type="ARBA" id="ARBA00004173"/>
    </source>
</evidence>
<evidence type="ECO:0000256" key="2">
    <source>
        <dbReference type="ARBA" id="ARBA00022703"/>
    </source>
</evidence>
<protein>
    <recommendedName>
        <fullName evidence="5">Direct IAP-binding protein with low pI</fullName>
    </recommendedName>
</protein>
<evidence type="ECO:0000313" key="8">
    <source>
        <dbReference type="Proteomes" id="UP000314983"/>
    </source>
</evidence>
<dbReference type="PANTHER" id="PTHR32247">
    <property type="entry name" value="DIABLO HOMOLOG, MITOCHONDRIAL"/>
    <property type="match status" value="1"/>
</dbReference>
<dbReference type="InterPro" id="IPR015142">
    <property type="entry name" value="Smac_DIABLO"/>
</dbReference>
<dbReference type="KEGG" id="eee:113573455"/>
<reference evidence="7" key="5">
    <citation type="submission" date="2025-09" db="UniProtKB">
        <authorList>
            <consortium name="Ensembl"/>
        </authorList>
    </citation>
    <scope>IDENTIFICATION</scope>
</reference>
<comment type="similarity">
    <text evidence="6">Belongs to the Smac/DIABLO protein family.</text>
</comment>
<dbReference type="GO" id="GO:0051402">
    <property type="term" value="P:neuron apoptotic process"/>
    <property type="evidence" value="ECO:0007669"/>
    <property type="project" value="TreeGrafter"/>
</dbReference>
<dbReference type="FunFam" id="1.20.58.70:FF:000012">
    <property type="entry name" value="diablo homolog, mitochondrial isoform X1"/>
    <property type="match status" value="1"/>
</dbReference>
<dbReference type="RefSeq" id="XP_026859528.2">
    <property type="nucleotide sequence ID" value="XM_027003727.2"/>
</dbReference>
<dbReference type="Proteomes" id="UP000314983">
    <property type="component" value="Chromosome 6"/>
</dbReference>
<accession>A0A4W4E3I8</accession>
<dbReference type="PANTHER" id="PTHR32247:SF4">
    <property type="entry name" value="DIRECT IAP-BINDING PROTEIN WITH LOW PI"/>
    <property type="match status" value="1"/>
</dbReference>
<dbReference type="GeneID" id="113573455"/>
<keyword evidence="3" id="KW-0809">Transit peptide</keyword>
<dbReference type="RefSeq" id="XP_026859537.2">
    <property type="nucleotide sequence ID" value="XM_027003736.2"/>
</dbReference>
<dbReference type="OMA" id="TTARTHN"/>
<dbReference type="AlphaFoldDB" id="A0A4W4E3I8"/>
<dbReference type="GeneTree" id="ENSGT00390000007237"/>
<dbReference type="InterPro" id="IPR009062">
    <property type="entry name" value="Smac/DIABLO-like_sf"/>
</dbReference>
<reference evidence="7" key="3">
    <citation type="submission" date="2020-05" db="EMBL/GenBank/DDBJ databases">
        <title>Electrophorus electricus (electric eel) genome, fEleEle1, primary haplotype.</title>
        <authorList>
            <person name="Myers G."/>
            <person name="Meyer A."/>
            <person name="Fedrigo O."/>
            <person name="Formenti G."/>
            <person name="Rhie A."/>
            <person name="Tracey A."/>
            <person name="Sims Y."/>
            <person name="Jarvis E.D."/>
        </authorList>
    </citation>
    <scope>NUCLEOTIDE SEQUENCE [LARGE SCALE GENOMIC DNA]</scope>
</reference>
<reference evidence="8" key="1">
    <citation type="journal article" date="2014" name="Science">
        <title>Nonhuman genetics. Genomic basis for the convergent evolution of electric organs.</title>
        <authorList>
            <person name="Gallant J.R."/>
            <person name="Traeger L.L."/>
            <person name="Volkening J.D."/>
            <person name="Moffett H."/>
            <person name="Chen P.H."/>
            <person name="Novina C.D."/>
            <person name="Phillips G.N.Jr."/>
            <person name="Anand R."/>
            <person name="Wells G.B."/>
            <person name="Pinch M."/>
            <person name="Guth R."/>
            <person name="Unguez G.A."/>
            <person name="Albert J.S."/>
            <person name="Zakon H.H."/>
            <person name="Samanta M.P."/>
            <person name="Sussman M.R."/>
        </authorList>
    </citation>
    <scope>NUCLEOTIDE SEQUENCE [LARGE SCALE GENOMIC DNA]</scope>
</reference>
<evidence type="ECO:0000256" key="6">
    <source>
        <dbReference type="ARBA" id="ARBA00046319"/>
    </source>
</evidence>
<dbReference type="Ensembl" id="ENSEEET00000005854.2">
    <property type="protein sequence ID" value="ENSEEEP00000005777.2"/>
    <property type="gene ID" value="ENSEEEG00000003056.2"/>
</dbReference>
<organism evidence="7 8">
    <name type="scientific">Electrophorus electricus</name>
    <name type="common">Electric eel</name>
    <name type="synonym">Gymnotus electricus</name>
    <dbReference type="NCBI Taxonomy" id="8005"/>
    <lineage>
        <taxon>Eukaryota</taxon>
        <taxon>Metazoa</taxon>
        <taxon>Chordata</taxon>
        <taxon>Craniata</taxon>
        <taxon>Vertebrata</taxon>
        <taxon>Euteleostomi</taxon>
        <taxon>Actinopterygii</taxon>
        <taxon>Neopterygii</taxon>
        <taxon>Teleostei</taxon>
        <taxon>Ostariophysi</taxon>
        <taxon>Gymnotiformes</taxon>
        <taxon>Gymnotoidei</taxon>
        <taxon>Gymnotidae</taxon>
        <taxon>Electrophorus</taxon>
    </lineage>
</organism>
<dbReference type="Pfam" id="PF09057">
    <property type="entry name" value="Smac_DIABLO"/>
    <property type="match status" value="1"/>
</dbReference>
<dbReference type="STRING" id="8005.ENSEEEP00000005777"/>
<evidence type="ECO:0000256" key="4">
    <source>
        <dbReference type="ARBA" id="ARBA00023128"/>
    </source>
</evidence>